<evidence type="ECO:0000256" key="1">
    <source>
        <dbReference type="ARBA" id="ARBA00004123"/>
    </source>
</evidence>
<accession>A0ABQ8PS24</accession>
<comment type="subunit">
    <text evidence="6">Heterotrimer.</text>
</comment>
<keyword evidence="4 6" id="KW-0804">Transcription</keyword>
<sequence length="234" mass="25571">MMIHAGDQYSYALNAAPQVSVPLQSAAGSPIAYAHSPYQATAPADQQALFACQQQQQQQQQQSIAVSSPIRAMPPSTMFANLGPLGVSGAMAHSQPVHNPLYPVSSSDVPLQQQLQQQQQIAAAMAAAAGFTYKVEAGSSLSPKPLPQPDGDSPIFVNAKQYHRIMKRREARARLAAEHRLATKRRPYLHESRHRHAMRRPRGPGGRFLTSAEIAELERKGELRRSASPQKKEP</sequence>
<dbReference type="EMBL" id="JANBQD010000019">
    <property type="protein sequence ID" value="KAJ1993398.1"/>
    <property type="molecule type" value="Genomic_DNA"/>
</dbReference>
<keyword evidence="5 6" id="KW-0539">Nucleus</keyword>
<evidence type="ECO:0000256" key="7">
    <source>
        <dbReference type="SAM" id="MobiDB-lite"/>
    </source>
</evidence>
<protein>
    <recommendedName>
        <fullName evidence="6">Transcriptional activator HAP2</fullName>
    </recommendedName>
</protein>
<evidence type="ECO:0000256" key="3">
    <source>
        <dbReference type="ARBA" id="ARBA00023125"/>
    </source>
</evidence>
<feature type="compositionally biased region" description="Basic and acidic residues" evidence="7">
    <location>
        <begin position="216"/>
        <end position="234"/>
    </location>
</feature>
<dbReference type="PANTHER" id="PTHR12632">
    <property type="entry name" value="TRANSCRIPTION FACTOR NF-Y ALPHA-RELATED"/>
    <property type="match status" value="1"/>
</dbReference>
<reference evidence="8" key="1">
    <citation type="submission" date="2022-07" db="EMBL/GenBank/DDBJ databases">
        <title>Phylogenomic reconstructions and comparative analyses of Kickxellomycotina fungi.</title>
        <authorList>
            <person name="Reynolds N.K."/>
            <person name="Stajich J.E."/>
            <person name="Barry K."/>
            <person name="Grigoriev I.V."/>
            <person name="Crous P."/>
            <person name="Smith M.E."/>
        </authorList>
    </citation>
    <scope>NUCLEOTIDE SEQUENCE</scope>
    <source>
        <strain evidence="8">BCRC 34882</strain>
    </source>
</reference>
<comment type="function">
    <text evidence="6">Component of the sequence-specific heterotrimeric transcription factor (NF-Y) which specifically recognizes a 5'-CCAAT-3' box motif found in the promoters of its target genes.</text>
</comment>
<proteinExistence type="inferred from homology"/>
<dbReference type="Proteomes" id="UP001151295">
    <property type="component" value="Unassembled WGS sequence"/>
</dbReference>
<evidence type="ECO:0000256" key="6">
    <source>
        <dbReference type="RuleBase" id="RU367155"/>
    </source>
</evidence>
<evidence type="ECO:0000256" key="2">
    <source>
        <dbReference type="ARBA" id="ARBA00023015"/>
    </source>
</evidence>
<evidence type="ECO:0000256" key="5">
    <source>
        <dbReference type="ARBA" id="ARBA00023242"/>
    </source>
</evidence>
<comment type="subcellular location">
    <subcellularLocation>
        <location evidence="1 6">Nucleus</location>
    </subcellularLocation>
</comment>
<evidence type="ECO:0000313" key="8">
    <source>
        <dbReference type="EMBL" id="KAJ1993398.1"/>
    </source>
</evidence>
<dbReference type="PROSITE" id="PS51152">
    <property type="entry name" value="NFYA_HAP2_2"/>
    <property type="match status" value="1"/>
</dbReference>
<dbReference type="Pfam" id="PF02045">
    <property type="entry name" value="CBFB_NFYA"/>
    <property type="match status" value="1"/>
</dbReference>
<keyword evidence="2 6" id="KW-0805">Transcription regulation</keyword>
<dbReference type="Gene3D" id="6.10.250.2430">
    <property type="match status" value="1"/>
</dbReference>
<feature type="compositionally biased region" description="Basic residues" evidence="7">
    <location>
        <begin position="182"/>
        <end position="202"/>
    </location>
</feature>
<dbReference type="PRINTS" id="PR00616">
    <property type="entry name" value="CCAATSUBUNTB"/>
</dbReference>
<comment type="caution">
    <text evidence="8">The sequence shown here is derived from an EMBL/GenBank/DDBJ whole genome shotgun (WGS) entry which is preliminary data.</text>
</comment>
<keyword evidence="3 6" id="KW-0238">DNA-binding</keyword>
<name>A0ABQ8PS24_9FUNG</name>
<keyword evidence="9" id="KW-1185">Reference proteome</keyword>
<dbReference type="InterPro" id="IPR001289">
    <property type="entry name" value="NFYA"/>
</dbReference>
<organism evidence="8 9">
    <name type="scientific">Coemansia umbellata</name>
    <dbReference type="NCBI Taxonomy" id="1424467"/>
    <lineage>
        <taxon>Eukaryota</taxon>
        <taxon>Fungi</taxon>
        <taxon>Fungi incertae sedis</taxon>
        <taxon>Zoopagomycota</taxon>
        <taxon>Kickxellomycotina</taxon>
        <taxon>Kickxellomycetes</taxon>
        <taxon>Kickxellales</taxon>
        <taxon>Kickxellaceae</taxon>
        <taxon>Coemansia</taxon>
    </lineage>
</organism>
<evidence type="ECO:0000256" key="4">
    <source>
        <dbReference type="ARBA" id="ARBA00023163"/>
    </source>
</evidence>
<gene>
    <name evidence="8" type="primary">HAP2_2</name>
    <name evidence="8" type="ORF">EDC05_002262</name>
</gene>
<dbReference type="SMART" id="SM00521">
    <property type="entry name" value="CBF"/>
    <property type="match status" value="1"/>
</dbReference>
<comment type="similarity">
    <text evidence="6">Belongs to the NFYA/HAP2 subunit family.</text>
</comment>
<feature type="region of interest" description="Disordered" evidence="7">
    <location>
        <begin position="180"/>
        <end position="234"/>
    </location>
</feature>
<evidence type="ECO:0000313" key="9">
    <source>
        <dbReference type="Proteomes" id="UP001151295"/>
    </source>
</evidence>